<accession>A0A8H6XU37</accession>
<comment type="caution">
    <text evidence="2">The sequence shown here is derived from an EMBL/GenBank/DDBJ whole genome shotgun (WGS) entry which is preliminary data.</text>
</comment>
<dbReference type="EMBL" id="JACAZH010000018">
    <property type="protein sequence ID" value="KAF7346754.1"/>
    <property type="molecule type" value="Genomic_DNA"/>
</dbReference>
<dbReference type="OrthoDB" id="3485059at2759"/>
<evidence type="ECO:0000313" key="2">
    <source>
        <dbReference type="EMBL" id="KAF7346754.1"/>
    </source>
</evidence>
<dbReference type="AlphaFoldDB" id="A0A8H6XU37"/>
<gene>
    <name evidence="2" type="ORF">MSAN_01813800</name>
</gene>
<organism evidence="2 3">
    <name type="scientific">Mycena sanguinolenta</name>
    <dbReference type="NCBI Taxonomy" id="230812"/>
    <lineage>
        <taxon>Eukaryota</taxon>
        <taxon>Fungi</taxon>
        <taxon>Dikarya</taxon>
        <taxon>Basidiomycota</taxon>
        <taxon>Agaricomycotina</taxon>
        <taxon>Agaricomycetes</taxon>
        <taxon>Agaricomycetidae</taxon>
        <taxon>Agaricales</taxon>
        <taxon>Marasmiineae</taxon>
        <taxon>Mycenaceae</taxon>
        <taxon>Mycena</taxon>
    </lineage>
</organism>
<keyword evidence="3" id="KW-1185">Reference proteome</keyword>
<dbReference type="PANTHER" id="PTHR38123:SF1">
    <property type="entry name" value="HYDROPHOBIC SURFACE BINDING PROTEIN"/>
    <property type="match status" value="1"/>
</dbReference>
<dbReference type="InterPro" id="IPR021054">
    <property type="entry name" value="Cell_wall_mannoprotein_1"/>
</dbReference>
<keyword evidence="1" id="KW-0732">Signal</keyword>
<feature type="chain" id="PRO_5034076722" evidence="1">
    <location>
        <begin position="20"/>
        <end position="200"/>
    </location>
</feature>
<proteinExistence type="predicted"/>
<sequence length="200" mass="21119">MVLITRVLPILSVVAVALALSLKRDAATIEADVANIASEVTTLDDAIEAFPFTGGTLLAALVFISRVIVVDISSEEDLQNIHSDAVTLINTLDQTIADIEASEPLSETDCETILAAVEAIEPIIFDALNDIIAKKPAFAALPIGGLTTLILQDLENLETATIDFANALMDICPADLEPEETELSQNITAAFVPAIVAYSS</sequence>
<dbReference type="Proteomes" id="UP000623467">
    <property type="component" value="Unassembled WGS sequence"/>
</dbReference>
<name>A0A8H6XU37_9AGAR</name>
<evidence type="ECO:0000256" key="1">
    <source>
        <dbReference type="SAM" id="SignalP"/>
    </source>
</evidence>
<dbReference type="GO" id="GO:0005576">
    <property type="term" value="C:extracellular region"/>
    <property type="evidence" value="ECO:0007669"/>
    <property type="project" value="TreeGrafter"/>
</dbReference>
<evidence type="ECO:0000313" key="3">
    <source>
        <dbReference type="Proteomes" id="UP000623467"/>
    </source>
</evidence>
<dbReference type="Pfam" id="PF12296">
    <property type="entry name" value="HsbA"/>
    <property type="match status" value="1"/>
</dbReference>
<dbReference type="PANTHER" id="PTHR38123">
    <property type="entry name" value="CELL WALL SERINE-THREONINE-RICH GALACTOMANNOPROTEIN MP1 (AFU_ORTHOLOGUE AFUA_4G03240)"/>
    <property type="match status" value="1"/>
</dbReference>
<protein>
    <submittedName>
        <fullName evidence="2">Hydrophobic surface binding protein</fullName>
    </submittedName>
</protein>
<reference evidence="2" key="1">
    <citation type="submission" date="2020-05" db="EMBL/GenBank/DDBJ databases">
        <title>Mycena genomes resolve the evolution of fungal bioluminescence.</title>
        <authorList>
            <person name="Tsai I.J."/>
        </authorList>
    </citation>
    <scope>NUCLEOTIDE SEQUENCE</scope>
    <source>
        <strain evidence="2">160909Yilan</strain>
    </source>
</reference>
<dbReference type="Gene3D" id="1.20.1280.140">
    <property type="match status" value="1"/>
</dbReference>
<feature type="signal peptide" evidence="1">
    <location>
        <begin position="1"/>
        <end position="19"/>
    </location>
</feature>